<protein>
    <submittedName>
        <fullName evidence="1">15948_t:CDS:1</fullName>
    </submittedName>
</protein>
<evidence type="ECO:0000313" key="2">
    <source>
        <dbReference type="Proteomes" id="UP000789525"/>
    </source>
</evidence>
<keyword evidence="2" id="KW-1185">Reference proteome</keyword>
<evidence type="ECO:0000313" key="1">
    <source>
        <dbReference type="EMBL" id="CAG8509487.1"/>
    </source>
</evidence>
<name>A0ACA9L419_9GLOM</name>
<proteinExistence type="predicted"/>
<sequence length="266" mass="30865">MLQQFQTRKSITPVHEYSAEFRGSPSRFKFTSGTYIDFTSKHNNWDIDPVLLYDAPTMKKEASKIQSFSPETYWTLSITVSKQRPDENCGQEINLSWSRHRVFDKQVANLFQNMVKEFKEAEVVSVDIEKKTKSRPHALNTVELLKFCSSNLGIGPQDAMSTAERLYTQGYISYPRTETTSYAKSFDFEEVLKTQSRDLIPKSYWKEESSVLREELMNKMSDQNIPEYRQGDILKVISVKMTEGKTSPPDYLSESEVIDGKAWYRH</sequence>
<dbReference type="EMBL" id="CAJVPT010004566">
    <property type="protein sequence ID" value="CAG8509487.1"/>
    <property type="molecule type" value="Genomic_DNA"/>
</dbReference>
<gene>
    <name evidence="1" type="ORF">ACOLOM_LOCUS3154</name>
</gene>
<accession>A0ACA9L419</accession>
<reference evidence="1" key="1">
    <citation type="submission" date="2021-06" db="EMBL/GenBank/DDBJ databases">
        <authorList>
            <person name="Kallberg Y."/>
            <person name="Tangrot J."/>
            <person name="Rosling A."/>
        </authorList>
    </citation>
    <scope>NUCLEOTIDE SEQUENCE</scope>
    <source>
        <strain evidence="1">CL356</strain>
    </source>
</reference>
<dbReference type="Proteomes" id="UP000789525">
    <property type="component" value="Unassembled WGS sequence"/>
</dbReference>
<organism evidence="1 2">
    <name type="scientific">Acaulospora colombiana</name>
    <dbReference type="NCBI Taxonomy" id="27376"/>
    <lineage>
        <taxon>Eukaryota</taxon>
        <taxon>Fungi</taxon>
        <taxon>Fungi incertae sedis</taxon>
        <taxon>Mucoromycota</taxon>
        <taxon>Glomeromycotina</taxon>
        <taxon>Glomeromycetes</taxon>
        <taxon>Diversisporales</taxon>
        <taxon>Acaulosporaceae</taxon>
        <taxon>Acaulospora</taxon>
    </lineage>
</organism>
<comment type="caution">
    <text evidence="1">The sequence shown here is derived from an EMBL/GenBank/DDBJ whole genome shotgun (WGS) entry which is preliminary data.</text>
</comment>